<organism evidence="2 3">
    <name type="scientific">Actinobacillus pleuropneumoniae serovar 6 str. Femo</name>
    <dbReference type="NCBI Taxonomy" id="754256"/>
    <lineage>
        <taxon>Bacteria</taxon>
        <taxon>Pseudomonadati</taxon>
        <taxon>Pseudomonadota</taxon>
        <taxon>Gammaproteobacteria</taxon>
        <taxon>Pasteurellales</taxon>
        <taxon>Pasteurellaceae</taxon>
        <taxon>Actinobacillus</taxon>
    </lineage>
</organism>
<evidence type="ECO:0000313" key="3">
    <source>
        <dbReference type="Proteomes" id="UP000005341"/>
    </source>
</evidence>
<keyword evidence="1" id="KW-0812">Transmembrane</keyword>
<feature type="transmembrane region" description="Helical" evidence="1">
    <location>
        <begin position="12"/>
        <end position="40"/>
    </location>
</feature>
<evidence type="ECO:0000313" key="2">
    <source>
        <dbReference type="EMBL" id="EFM92413.1"/>
    </source>
</evidence>
<dbReference type="Proteomes" id="UP000005341">
    <property type="component" value="Unassembled WGS sequence"/>
</dbReference>
<protein>
    <submittedName>
        <fullName evidence="2">Uncharacterized protein</fullName>
    </submittedName>
</protein>
<comment type="caution">
    <text evidence="2">The sequence shown here is derived from an EMBL/GenBank/DDBJ whole genome shotgun (WGS) entry which is preliminary data.</text>
</comment>
<keyword evidence="1" id="KW-0472">Membrane</keyword>
<proteinExistence type="predicted"/>
<sequence>MFLKPSNDYYNFLLIQAVFFQDFFAKFLGKTTACFFVLFLSKIADLK</sequence>
<accession>A0A828PMM9</accession>
<dbReference type="AlphaFoldDB" id="A0A828PMM9"/>
<keyword evidence="1" id="KW-1133">Transmembrane helix</keyword>
<reference evidence="2 3" key="1">
    <citation type="journal article" date="2010" name="J. Bacteriol.">
        <title>Comparative genomic characterization of Actinobacillus pleuropneumoniae.</title>
        <authorList>
            <person name="Xu Z."/>
            <person name="Chen X."/>
            <person name="Li L."/>
            <person name="Li T."/>
            <person name="Wang S."/>
            <person name="Chen H."/>
            <person name="Zhou R."/>
        </authorList>
    </citation>
    <scope>NUCLEOTIDE SEQUENCE [LARGE SCALE GENOMIC DNA]</scope>
    <source>
        <strain evidence="2 3">Femo</strain>
    </source>
</reference>
<gene>
    <name evidence="2" type="ORF">appser6_6170</name>
</gene>
<name>A0A828PMM9_ACTPL</name>
<evidence type="ECO:0000256" key="1">
    <source>
        <dbReference type="SAM" id="Phobius"/>
    </source>
</evidence>
<dbReference type="EMBL" id="ADOG01000009">
    <property type="protein sequence ID" value="EFM92413.1"/>
    <property type="molecule type" value="Genomic_DNA"/>
</dbReference>